<dbReference type="Gene3D" id="2.60.120.650">
    <property type="entry name" value="Cupin"/>
    <property type="match status" value="1"/>
</dbReference>
<dbReference type="RefSeq" id="WP_145028597.1">
    <property type="nucleotide sequence ID" value="NZ_CP036271.1"/>
</dbReference>
<dbReference type="Pfam" id="PF13621">
    <property type="entry name" value="Cupin_8"/>
    <property type="match status" value="1"/>
</dbReference>
<sequence>MIALQTPPAASQLPARERHLTIDPAAFQAGFNQTPFLVGHSLCDHPLFKLERLLDLAKTLPEECIEYNAGQIPKSISHAETPRNGLSPDETIRRIAECKSWLVLKYVERDPAYRVLLDECLAQVAEHSEGLYPGMCQGQAFVFITSPGSVTPLHIDPEHNFLLQIRGSKEVHLYDGRDRDLLSHEQLEHFYCDRGRNMTHQPWFEEKSWTYDLQPGSGLHFPVTYPHWVKNGSEVSISFSITFRTPDLDRRRALYTMNAKLRSWKLKPRAVGASQLRDNLLFNAFRVGRKLGLGK</sequence>
<dbReference type="PANTHER" id="PTHR12461">
    <property type="entry name" value="HYPOXIA-INDUCIBLE FACTOR 1 ALPHA INHIBITOR-RELATED"/>
    <property type="match status" value="1"/>
</dbReference>
<gene>
    <name evidence="2" type="ORF">Pan44_14250</name>
</gene>
<dbReference type="EMBL" id="CP036271">
    <property type="protein sequence ID" value="QDT53408.1"/>
    <property type="molecule type" value="Genomic_DNA"/>
</dbReference>
<proteinExistence type="predicted"/>
<accession>A0A517SBB5</accession>
<reference evidence="2 3" key="1">
    <citation type="submission" date="2019-02" db="EMBL/GenBank/DDBJ databases">
        <title>Deep-cultivation of Planctomycetes and their phenomic and genomic characterization uncovers novel biology.</title>
        <authorList>
            <person name="Wiegand S."/>
            <person name="Jogler M."/>
            <person name="Boedeker C."/>
            <person name="Pinto D."/>
            <person name="Vollmers J."/>
            <person name="Rivas-Marin E."/>
            <person name="Kohn T."/>
            <person name="Peeters S.H."/>
            <person name="Heuer A."/>
            <person name="Rast P."/>
            <person name="Oberbeckmann S."/>
            <person name="Bunk B."/>
            <person name="Jeske O."/>
            <person name="Meyerdierks A."/>
            <person name="Storesund J.E."/>
            <person name="Kallscheuer N."/>
            <person name="Luecker S."/>
            <person name="Lage O.M."/>
            <person name="Pohl T."/>
            <person name="Merkel B.J."/>
            <person name="Hornburger P."/>
            <person name="Mueller R.-W."/>
            <person name="Bruemmer F."/>
            <person name="Labrenz M."/>
            <person name="Spormann A.M."/>
            <person name="Op den Camp H."/>
            <person name="Overmann J."/>
            <person name="Amann R."/>
            <person name="Jetten M.S.M."/>
            <person name="Mascher T."/>
            <person name="Medema M.H."/>
            <person name="Devos D.P."/>
            <person name="Kaster A.-K."/>
            <person name="Ovreas L."/>
            <person name="Rohde M."/>
            <person name="Galperin M.Y."/>
            <person name="Jogler C."/>
        </authorList>
    </citation>
    <scope>NUCLEOTIDE SEQUENCE [LARGE SCALE GENOMIC DNA]</scope>
    <source>
        <strain evidence="2 3">Pan44</strain>
    </source>
</reference>
<name>A0A517SBB5_9PLAN</name>
<dbReference type="InParanoid" id="A0A517SBB5"/>
<evidence type="ECO:0000259" key="1">
    <source>
        <dbReference type="PROSITE" id="PS51184"/>
    </source>
</evidence>
<dbReference type="InterPro" id="IPR003347">
    <property type="entry name" value="JmjC_dom"/>
</dbReference>
<keyword evidence="3" id="KW-1185">Reference proteome</keyword>
<dbReference type="InterPro" id="IPR041667">
    <property type="entry name" value="Cupin_8"/>
</dbReference>
<dbReference type="Proteomes" id="UP000315700">
    <property type="component" value="Chromosome"/>
</dbReference>
<evidence type="ECO:0000313" key="2">
    <source>
        <dbReference type="EMBL" id="QDT53408.1"/>
    </source>
</evidence>
<dbReference type="AlphaFoldDB" id="A0A517SBB5"/>
<organism evidence="2 3">
    <name type="scientific">Caulifigura coniformis</name>
    <dbReference type="NCBI Taxonomy" id="2527983"/>
    <lineage>
        <taxon>Bacteria</taxon>
        <taxon>Pseudomonadati</taxon>
        <taxon>Planctomycetota</taxon>
        <taxon>Planctomycetia</taxon>
        <taxon>Planctomycetales</taxon>
        <taxon>Planctomycetaceae</taxon>
        <taxon>Caulifigura</taxon>
    </lineage>
</organism>
<dbReference type="OrthoDB" id="3776825at2"/>
<protein>
    <recommendedName>
        <fullName evidence="1">JmjC domain-containing protein</fullName>
    </recommendedName>
</protein>
<dbReference type="PANTHER" id="PTHR12461:SF105">
    <property type="entry name" value="HYPOXIA-INDUCIBLE FACTOR 1-ALPHA INHIBITOR"/>
    <property type="match status" value="1"/>
</dbReference>
<dbReference type="KEGG" id="ccos:Pan44_14250"/>
<dbReference type="SUPFAM" id="SSF51197">
    <property type="entry name" value="Clavaminate synthase-like"/>
    <property type="match status" value="1"/>
</dbReference>
<feature type="domain" description="JmjC" evidence="1">
    <location>
        <begin position="99"/>
        <end position="260"/>
    </location>
</feature>
<evidence type="ECO:0000313" key="3">
    <source>
        <dbReference type="Proteomes" id="UP000315700"/>
    </source>
</evidence>
<dbReference type="PROSITE" id="PS51184">
    <property type="entry name" value="JMJC"/>
    <property type="match status" value="1"/>
</dbReference>